<dbReference type="EMBL" id="JAEKLZ010000174">
    <property type="protein sequence ID" value="MBW8725524.1"/>
    <property type="molecule type" value="Genomic_DNA"/>
</dbReference>
<gene>
    <name evidence="3" type="ORF">JF625_10265</name>
</gene>
<dbReference type="InterPro" id="IPR028087">
    <property type="entry name" value="Tad_N"/>
</dbReference>
<keyword evidence="1" id="KW-0472">Membrane</keyword>
<evidence type="ECO:0000256" key="1">
    <source>
        <dbReference type="SAM" id="Phobius"/>
    </source>
</evidence>
<organism evidence="3 4">
    <name type="scientific">Inquilinus limosus</name>
    <dbReference type="NCBI Taxonomy" id="171674"/>
    <lineage>
        <taxon>Bacteria</taxon>
        <taxon>Pseudomonadati</taxon>
        <taxon>Pseudomonadota</taxon>
        <taxon>Alphaproteobacteria</taxon>
        <taxon>Rhodospirillales</taxon>
        <taxon>Rhodospirillaceae</taxon>
        <taxon>Inquilinus</taxon>
    </lineage>
</organism>
<evidence type="ECO:0000313" key="4">
    <source>
        <dbReference type="Proteomes" id="UP000700706"/>
    </source>
</evidence>
<name>A0A952FNM0_9PROT</name>
<comment type="caution">
    <text evidence="3">The sequence shown here is derived from an EMBL/GenBank/DDBJ whole genome shotgun (WGS) entry which is preliminary data.</text>
</comment>
<feature type="transmembrane region" description="Helical" evidence="1">
    <location>
        <begin position="21"/>
        <end position="42"/>
    </location>
</feature>
<dbReference type="AlphaFoldDB" id="A0A952FNM0"/>
<sequence>MIGRLIRRGSGDGGSIAPFAALMLVPLIGTAALATDVGLWYAQQRHLQAATDVSALSAALRISDATAIAGNLLKANGFEASNLTSAVPGVYCPEAATPADRFKLGLTACQAGDPAPDEYSAVQVTAHTTVPGVLSRSLLQSGEGQMGQGGSPNKEGIYPISTRSTAARIDEAGLQAGTGLLTLDTTQSPLLNAVLGGVLGTKINLTAVHYNGLVNTDIDALTFLDALATHVGASVGTYDGLLTGKVKVGQILQAAIDVLNKQDHIAGLDLDALNALLALQSQVAGNPDLALGTLLDLGVWKKQEVGGSTKPSALQAGLNLYQLVTLSAQVANSQNFISIPSLTLGLPGVASVQVAATVIEKPQRPPFAFGPKGISVHTAQVRTQIKLQLLDLFGLLGQGIQLPVYIEAAAGDAELTSITCDPEVKVGVAADVKAAAAYIGTLPMNLMTNFSHKINYQTDIQPAPLVDIGVLFIGLVRLTGRAKLELLEGHKDMVFDKQDIDDQVAQQVWGGGAVDNLLGSLGIDPVTGKPNLDLKACVLSLGNICLLPVDLKAVSTTVTALNQLLAPVIKGVLDPLVDNLLAALGVRVGVMDVTVTGVRCGVPVLIE</sequence>
<keyword evidence="1" id="KW-0812">Transmembrane</keyword>
<accession>A0A952FNM0</accession>
<reference evidence="3" key="1">
    <citation type="submission" date="2020-06" db="EMBL/GenBank/DDBJ databases">
        <title>Stable isotope informed genome-resolved metagenomics uncovers potential trophic interactions in rhizosphere soil.</title>
        <authorList>
            <person name="Starr E.P."/>
            <person name="Shi S."/>
            <person name="Blazewicz S.J."/>
            <person name="Koch B.J."/>
            <person name="Probst A.J."/>
            <person name="Hungate B.A."/>
            <person name="Pett-Ridge J."/>
            <person name="Firestone M.K."/>
            <person name="Banfield J.F."/>
        </authorList>
    </citation>
    <scope>NUCLEOTIDE SEQUENCE</scope>
    <source>
        <strain evidence="3">YM_69_17</strain>
    </source>
</reference>
<keyword evidence="1" id="KW-1133">Transmembrane helix</keyword>
<protein>
    <recommendedName>
        <fullName evidence="2">Putative Flp pilus-assembly TadG-like N-terminal domain-containing protein</fullName>
    </recommendedName>
</protein>
<feature type="domain" description="Putative Flp pilus-assembly TadG-like N-terminal" evidence="2">
    <location>
        <begin position="14"/>
        <end position="59"/>
    </location>
</feature>
<evidence type="ECO:0000313" key="3">
    <source>
        <dbReference type="EMBL" id="MBW8725524.1"/>
    </source>
</evidence>
<evidence type="ECO:0000259" key="2">
    <source>
        <dbReference type="Pfam" id="PF13400"/>
    </source>
</evidence>
<dbReference type="Pfam" id="PF13400">
    <property type="entry name" value="Tad"/>
    <property type="match status" value="1"/>
</dbReference>
<dbReference type="Proteomes" id="UP000700706">
    <property type="component" value="Unassembled WGS sequence"/>
</dbReference>
<proteinExistence type="predicted"/>